<dbReference type="RefSeq" id="WP_067210319.1">
    <property type="nucleotide sequence ID" value="NZ_FLOC01000013.1"/>
</dbReference>
<dbReference type="Gene3D" id="3.40.190.10">
    <property type="entry name" value="Periplasmic binding protein-like II"/>
    <property type="match status" value="2"/>
</dbReference>
<dbReference type="Proteomes" id="UP000092627">
    <property type="component" value="Unassembled WGS sequence"/>
</dbReference>
<dbReference type="STRING" id="295068.MAQ5080_02324"/>
<reference evidence="5 6" key="1">
    <citation type="submission" date="2016-06" db="EMBL/GenBank/DDBJ databases">
        <authorList>
            <person name="Kjaerup R.B."/>
            <person name="Dalgaard T.S."/>
            <person name="Juul-Madsen H.R."/>
        </authorList>
    </citation>
    <scope>NUCLEOTIDE SEQUENCE [LARGE SCALE GENOMIC DNA]</scope>
    <source>
        <strain evidence="5 6">CECT 5080</strain>
    </source>
</reference>
<dbReference type="InterPro" id="IPR001638">
    <property type="entry name" value="Solute-binding_3/MltF_N"/>
</dbReference>
<dbReference type="PANTHER" id="PTHR35936:SF25">
    <property type="entry name" value="ABC TRANSPORTER SUBSTRATE-BINDING PROTEIN"/>
    <property type="match status" value="1"/>
</dbReference>
<evidence type="ECO:0000313" key="5">
    <source>
        <dbReference type="EMBL" id="SBS32679.1"/>
    </source>
</evidence>
<feature type="domain" description="Solute-binding protein family 3/N-terminal" evidence="4">
    <location>
        <begin position="23"/>
        <end position="243"/>
    </location>
</feature>
<feature type="signal peptide" evidence="3">
    <location>
        <begin position="1"/>
        <end position="21"/>
    </location>
</feature>
<keyword evidence="6" id="KW-1185">Reference proteome</keyword>
<organism evidence="5 6">
    <name type="scientific">Marinomonas aquimarina</name>
    <dbReference type="NCBI Taxonomy" id="295068"/>
    <lineage>
        <taxon>Bacteria</taxon>
        <taxon>Pseudomonadati</taxon>
        <taxon>Pseudomonadota</taxon>
        <taxon>Gammaproteobacteria</taxon>
        <taxon>Oceanospirillales</taxon>
        <taxon>Oceanospirillaceae</taxon>
        <taxon>Marinomonas</taxon>
    </lineage>
</organism>
<dbReference type="PANTHER" id="PTHR35936">
    <property type="entry name" value="MEMBRANE-BOUND LYTIC MUREIN TRANSGLYCOSYLASE F"/>
    <property type="match status" value="1"/>
</dbReference>
<comment type="similarity">
    <text evidence="1">Belongs to the bacterial solute-binding protein 3 family.</text>
</comment>
<dbReference type="SUPFAM" id="SSF53850">
    <property type="entry name" value="Periplasmic binding protein-like II"/>
    <property type="match status" value="1"/>
</dbReference>
<keyword evidence="2 3" id="KW-0732">Signal</keyword>
<gene>
    <name evidence="5" type="ORF">MAQ5080_02324</name>
</gene>
<dbReference type="Pfam" id="PF00497">
    <property type="entry name" value="SBP_bac_3"/>
    <property type="match status" value="1"/>
</dbReference>
<evidence type="ECO:0000256" key="3">
    <source>
        <dbReference type="SAM" id="SignalP"/>
    </source>
</evidence>
<dbReference type="SMART" id="SM00062">
    <property type="entry name" value="PBPb"/>
    <property type="match status" value="1"/>
</dbReference>
<proteinExistence type="inferred from homology"/>
<feature type="chain" id="PRO_5008379066" evidence="3">
    <location>
        <begin position="22"/>
        <end position="243"/>
    </location>
</feature>
<dbReference type="AlphaFoldDB" id="A0A1A8TIS9"/>
<evidence type="ECO:0000256" key="2">
    <source>
        <dbReference type="ARBA" id="ARBA00022729"/>
    </source>
</evidence>
<evidence type="ECO:0000313" key="6">
    <source>
        <dbReference type="Proteomes" id="UP000092627"/>
    </source>
</evidence>
<dbReference type="OrthoDB" id="6107391at2"/>
<dbReference type="EMBL" id="FLOC01000013">
    <property type="protein sequence ID" value="SBS32679.1"/>
    <property type="molecule type" value="Genomic_DNA"/>
</dbReference>
<evidence type="ECO:0000256" key="1">
    <source>
        <dbReference type="ARBA" id="ARBA00010333"/>
    </source>
</evidence>
<accession>A0A1A8TIS9</accession>
<name>A0A1A8TIS9_9GAMM</name>
<evidence type="ECO:0000259" key="4">
    <source>
        <dbReference type="SMART" id="SM00062"/>
    </source>
</evidence>
<protein>
    <submittedName>
        <fullName evidence="5">Bacterial extracellular solute-binding proteins, family 3</fullName>
    </submittedName>
</protein>
<sequence length="243" mass="27076">MKALNKLLLLTGLALSTPLLAQEVNYTTLNWPPYIGETEDRQGVLAEIVKQTMAQSGSDYTLEFTSWTQALKDGESGKKDAVVGAYYSEERAEKYYFSLPIYSVFTGLVKLDSIDVEFIKSYDELNSYRISKLADSVVGDTFDEHPFPHMSTFTTEKEAVTALFNKEVDFYAGTLDVAKSIAKSTGQDSAKLSIVLPPINEQEVFVMFSKNTANGLELRDAFNKALMSLQASGEYEQIIESFK</sequence>